<evidence type="ECO:0000256" key="6">
    <source>
        <dbReference type="ARBA" id="ARBA00023004"/>
    </source>
</evidence>
<dbReference type="InterPro" id="IPR005123">
    <property type="entry name" value="Oxoglu/Fe-dep_dioxygenase_dom"/>
</dbReference>
<dbReference type="PANTHER" id="PTHR10869">
    <property type="entry name" value="PROLYL 4-HYDROXYLASE ALPHA SUBUNIT"/>
    <property type="match status" value="1"/>
</dbReference>
<dbReference type="PANTHER" id="PTHR10869:SF246">
    <property type="entry name" value="TRANSMEMBRANE PROLYL 4-HYDROXYLASE"/>
    <property type="match status" value="1"/>
</dbReference>
<dbReference type="Gene3D" id="2.60.120.620">
    <property type="entry name" value="q2cbj1_9rhob like domain"/>
    <property type="match status" value="1"/>
</dbReference>
<keyword evidence="5" id="KW-0560">Oxidoreductase</keyword>
<evidence type="ECO:0000256" key="4">
    <source>
        <dbReference type="ARBA" id="ARBA00022964"/>
    </source>
</evidence>
<dbReference type="Proteomes" id="UP000092093">
    <property type="component" value="Unassembled WGS sequence"/>
</dbReference>
<dbReference type="Pfam" id="PF13640">
    <property type="entry name" value="2OG-FeII_Oxy_3"/>
    <property type="match status" value="1"/>
</dbReference>
<organism evidence="8 9">
    <name type="scientific">Aphanizomenon flos-aquae WA102</name>
    <dbReference type="NCBI Taxonomy" id="1710896"/>
    <lineage>
        <taxon>Bacteria</taxon>
        <taxon>Bacillati</taxon>
        <taxon>Cyanobacteriota</taxon>
        <taxon>Cyanophyceae</taxon>
        <taxon>Nostocales</taxon>
        <taxon>Aphanizomenonaceae</taxon>
        <taxon>Aphanizomenon</taxon>
    </lineage>
</organism>
<reference evidence="8 9" key="1">
    <citation type="submission" date="2015-09" db="EMBL/GenBank/DDBJ databases">
        <title>Aphanizomenon flos-aquae WA102.</title>
        <authorList>
            <person name="Driscoll C."/>
        </authorList>
    </citation>
    <scope>NUCLEOTIDE SEQUENCE [LARGE SCALE GENOMIC DNA]</scope>
    <source>
        <strain evidence="8">WA102</strain>
    </source>
</reference>
<keyword evidence="6" id="KW-0408">Iron</keyword>
<dbReference type="GO" id="GO:0031418">
    <property type="term" value="F:L-ascorbic acid binding"/>
    <property type="evidence" value="ECO:0007669"/>
    <property type="project" value="UniProtKB-KW"/>
</dbReference>
<protein>
    <recommendedName>
        <fullName evidence="7">Fe2OG dioxygenase domain-containing protein</fullName>
    </recommendedName>
</protein>
<dbReference type="GO" id="GO:0004656">
    <property type="term" value="F:procollagen-proline 4-dioxygenase activity"/>
    <property type="evidence" value="ECO:0007669"/>
    <property type="project" value="TreeGrafter"/>
</dbReference>
<keyword evidence="2" id="KW-0479">Metal-binding</keyword>
<gene>
    <name evidence="8" type="ORF">AN484_00580</name>
</gene>
<name>A0A1B7X852_APHFL</name>
<dbReference type="PROSITE" id="PS51471">
    <property type="entry name" value="FE2OG_OXY"/>
    <property type="match status" value="1"/>
</dbReference>
<feature type="domain" description="Fe2OG dioxygenase" evidence="7">
    <location>
        <begin position="100"/>
        <end position="201"/>
    </location>
</feature>
<dbReference type="GO" id="GO:0005506">
    <property type="term" value="F:iron ion binding"/>
    <property type="evidence" value="ECO:0007669"/>
    <property type="project" value="InterPro"/>
</dbReference>
<keyword evidence="4" id="KW-0223">Dioxygenase</keyword>
<dbReference type="AlphaFoldDB" id="A0A1B7X852"/>
<comment type="cofactor">
    <cofactor evidence="1">
        <name>L-ascorbate</name>
        <dbReference type="ChEBI" id="CHEBI:38290"/>
    </cofactor>
</comment>
<evidence type="ECO:0000256" key="1">
    <source>
        <dbReference type="ARBA" id="ARBA00001961"/>
    </source>
</evidence>
<evidence type="ECO:0000256" key="3">
    <source>
        <dbReference type="ARBA" id="ARBA00022896"/>
    </source>
</evidence>
<accession>A0A1B7X852</accession>
<keyword evidence="3" id="KW-0847">Vitamin C</keyword>
<evidence type="ECO:0000259" key="7">
    <source>
        <dbReference type="PROSITE" id="PS51471"/>
    </source>
</evidence>
<sequence length="210" mass="23978">MTPSGWFGNSKDMIVELENFMTEEEVVFLENAAKSLTVWDVTETHVNENGTIVYDSEYWKDRVATRPTLDKNDPAIAPVIAGLFERLKPIVEDFYKVEAVPTNTTIVKWLPGQFQKPHADKELHDGPDAGLPNDFPNYDLSSLFYLNEDYEGGELYFPLQGVQFKPKKGAAYFFPGDKNYIHGVTEIKSGLRFTCPFFWEITKHTGDRQP</sequence>
<proteinExistence type="predicted"/>
<evidence type="ECO:0000313" key="8">
    <source>
        <dbReference type="EMBL" id="OBQ45508.1"/>
    </source>
</evidence>
<dbReference type="InterPro" id="IPR044862">
    <property type="entry name" value="Pro_4_hyd_alph_FE2OG_OXY"/>
</dbReference>
<dbReference type="InterPro" id="IPR045054">
    <property type="entry name" value="P4HA-like"/>
</dbReference>
<evidence type="ECO:0000256" key="5">
    <source>
        <dbReference type="ARBA" id="ARBA00023002"/>
    </source>
</evidence>
<evidence type="ECO:0000256" key="2">
    <source>
        <dbReference type="ARBA" id="ARBA00022723"/>
    </source>
</evidence>
<evidence type="ECO:0000313" key="9">
    <source>
        <dbReference type="Proteomes" id="UP000092093"/>
    </source>
</evidence>
<dbReference type="InterPro" id="IPR006620">
    <property type="entry name" value="Pro_4_hyd_alph"/>
</dbReference>
<dbReference type="SMART" id="SM00702">
    <property type="entry name" value="P4Hc"/>
    <property type="match status" value="1"/>
</dbReference>
<dbReference type="EMBL" id="LJOW01000002">
    <property type="protein sequence ID" value="OBQ45508.1"/>
    <property type="molecule type" value="Genomic_DNA"/>
</dbReference>
<comment type="caution">
    <text evidence="8">The sequence shown here is derived from an EMBL/GenBank/DDBJ whole genome shotgun (WGS) entry which is preliminary data.</text>
</comment>